<comment type="caution">
    <text evidence="1">The sequence shown here is derived from an EMBL/GenBank/DDBJ whole genome shotgun (WGS) entry which is preliminary data.</text>
</comment>
<proteinExistence type="predicted"/>
<dbReference type="Proteomes" id="UP000070355">
    <property type="component" value="Unassembled WGS sequence"/>
</dbReference>
<evidence type="ECO:0000313" key="2">
    <source>
        <dbReference type="Proteomes" id="UP000070355"/>
    </source>
</evidence>
<gene>
    <name evidence="1" type="ORF">HMPREF3186_00714</name>
</gene>
<accession>A0A133ZZT8</accession>
<dbReference type="AlphaFoldDB" id="A0A133ZZT8"/>
<dbReference type="RefSeq" id="WP_060913940.1">
    <property type="nucleotide sequence ID" value="NZ_KQ959948.1"/>
</dbReference>
<protein>
    <submittedName>
        <fullName evidence="1">Uncharacterized protein</fullName>
    </submittedName>
</protein>
<dbReference type="STRING" id="1379.HMPREF3186_00714"/>
<dbReference type="PATRIC" id="fig|1379.3.peg.693"/>
<reference evidence="2" key="1">
    <citation type="submission" date="2016-01" db="EMBL/GenBank/DDBJ databases">
        <authorList>
            <person name="Mitreva M."/>
            <person name="Pepin K.H."/>
            <person name="Mihindukulasuriya K.A."/>
            <person name="Fulton R."/>
            <person name="Fronick C."/>
            <person name="O'Laughlin M."/>
            <person name="Miner T."/>
            <person name="Herter B."/>
            <person name="Rosa B.A."/>
            <person name="Cordes M."/>
            <person name="Tomlinson C."/>
            <person name="Wollam A."/>
            <person name="Palsikar V.B."/>
            <person name="Mardis E.R."/>
            <person name="Wilson R.K."/>
        </authorList>
    </citation>
    <scope>NUCLEOTIDE SEQUENCE [LARGE SCALE GENOMIC DNA]</scope>
    <source>
        <strain evidence="2">DNF01167</strain>
    </source>
</reference>
<evidence type="ECO:0000313" key="1">
    <source>
        <dbReference type="EMBL" id="KXB60954.1"/>
    </source>
</evidence>
<organism evidence="1 2">
    <name type="scientific">Gemella haemolysans</name>
    <dbReference type="NCBI Taxonomy" id="1379"/>
    <lineage>
        <taxon>Bacteria</taxon>
        <taxon>Bacillati</taxon>
        <taxon>Bacillota</taxon>
        <taxon>Bacilli</taxon>
        <taxon>Bacillales</taxon>
        <taxon>Gemellaceae</taxon>
        <taxon>Gemella</taxon>
    </lineage>
</organism>
<sequence length="176" mass="20690">MSNRHYLNLKNKITGEESSVQLFGNNEWYDTFFKYLKTLNPEIADFEDSFEDVVVLNIKDLIKAIDESIWNEVIASKIHKNKNSETFVEYYSTMLDFSCNLLDGEGNARSSLYGAARYIVNYGYIMISYMVYNWLKNQGAIVNEEFIKVEHNYCNRNSYERLGELSDNFMLTISYY</sequence>
<name>A0A133ZZT8_9BACL</name>
<dbReference type="EMBL" id="LSDC01000047">
    <property type="protein sequence ID" value="KXB60954.1"/>
    <property type="molecule type" value="Genomic_DNA"/>
</dbReference>